<evidence type="ECO:0000313" key="2">
    <source>
        <dbReference type="Proteomes" id="UP000321378"/>
    </source>
</evidence>
<evidence type="ECO:0000313" key="1">
    <source>
        <dbReference type="EMBL" id="BBM53353.1"/>
    </source>
</evidence>
<dbReference type="EMBL" id="AP019840">
    <property type="protein sequence ID" value="BBM53353.1"/>
    <property type="molecule type" value="Genomic_DNA"/>
</dbReference>
<reference evidence="1 2" key="1">
    <citation type="submission" date="2019-07" db="EMBL/GenBank/DDBJ databases">
        <title>Complete Genome Sequence of Leptotrichia trevisanii Strain JMUB3935.</title>
        <authorList>
            <person name="Watanabe S."/>
            <person name="Cui L."/>
        </authorList>
    </citation>
    <scope>NUCLEOTIDE SEQUENCE [LARGE SCALE GENOMIC DNA]</scope>
    <source>
        <strain evidence="1 2">JMUB3935</strain>
    </source>
</reference>
<protein>
    <submittedName>
        <fullName evidence="1">Uncharacterized protein</fullName>
    </submittedName>
</protein>
<sequence>MNLEKRKYTEEELKAINMSREMGGLPPITQDDEKKAVENKEVKNETAVVEAVATEETVEEIKERRNENERNRLKQQGGLRPNQLFHHTLINWDGKAQDVICKYPTTKQAIKYSKMEVDPGTGKGVFLFADVVNDFQNDKLLPKFEIEDFPSSEIAELATFLSEVVRNPFFK</sequence>
<organism evidence="1 2">
    <name type="scientific">Leptotrichia trevisanii</name>
    <dbReference type="NCBI Taxonomy" id="109328"/>
    <lineage>
        <taxon>Bacteria</taxon>
        <taxon>Fusobacteriati</taxon>
        <taxon>Fusobacteriota</taxon>
        <taxon>Fusobacteriia</taxon>
        <taxon>Fusobacteriales</taxon>
        <taxon>Leptotrichiaceae</taxon>
        <taxon>Leptotrichia</taxon>
    </lineage>
</organism>
<gene>
    <name evidence="1" type="ORF">JMUB3935_2340</name>
</gene>
<dbReference type="AlphaFoldDB" id="A0A510KTF3"/>
<dbReference type="Proteomes" id="UP000321378">
    <property type="component" value="Chromosome"/>
</dbReference>
<name>A0A510KTF3_9FUSO</name>
<accession>A0A510KTF3</accession>
<proteinExistence type="predicted"/>
<dbReference type="RefSeq" id="WP_146997482.1">
    <property type="nucleotide sequence ID" value="NZ_AP019840.1"/>
</dbReference>